<accession>A0ABU7KYM1</accession>
<evidence type="ECO:0000313" key="4">
    <source>
        <dbReference type="Proteomes" id="UP001348641"/>
    </source>
</evidence>
<dbReference type="EMBL" id="JAUUCC010000109">
    <property type="protein sequence ID" value="MEE2054407.1"/>
    <property type="molecule type" value="Genomic_DNA"/>
</dbReference>
<keyword evidence="2" id="KW-0812">Transmembrane</keyword>
<feature type="region of interest" description="Disordered" evidence="1">
    <location>
        <begin position="56"/>
        <end position="102"/>
    </location>
</feature>
<comment type="caution">
    <text evidence="3">The sequence shown here is derived from an EMBL/GenBank/DDBJ whole genome shotgun (WGS) entry which is preliminary data.</text>
</comment>
<dbReference type="RefSeq" id="WP_330161257.1">
    <property type="nucleotide sequence ID" value="NZ_BAAAJA010000009.1"/>
</dbReference>
<feature type="compositionally biased region" description="Low complexity" evidence="1">
    <location>
        <begin position="64"/>
        <end position="96"/>
    </location>
</feature>
<sequence length="164" mass="16637">MTAPDAARRNTPRAPAGARRRSAARPRPKPARLRLLLMAALVLGVGAMHTLGHVSEGHHGGGPAPTAVAAWQGGAADADASPAAAVPERAVPGPGATEPPPTDPTLMCLAVLGLAAVLLGVATVAFARWPGAPPHTPPSVRRSAGPLRRPPDPPSLARLQVLRI</sequence>
<proteinExistence type="predicted"/>
<name>A0ABU7KYM1_9ACTN</name>
<feature type="transmembrane region" description="Helical" evidence="2">
    <location>
        <begin position="104"/>
        <end position="127"/>
    </location>
</feature>
<dbReference type="InterPro" id="IPR046151">
    <property type="entry name" value="DUF6153"/>
</dbReference>
<feature type="compositionally biased region" description="Basic residues" evidence="1">
    <location>
        <begin position="18"/>
        <end position="29"/>
    </location>
</feature>
<keyword evidence="2" id="KW-0472">Membrane</keyword>
<dbReference type="Pfam" id="PF19650">
    <property type="entry name" value="DUF6153"/>
    <property type="match status" value="1"/>
</dbReference>
<organism evidence="3 4">
    <name type="scientific">Nocardiopsis tropica</name>
    <dbReference type="NCBI Taxonomy" id="109330"/>
    <lineage>
        <taxon>Bacteria</taxon>
        <taxon>Bacillati</taxon>
        <taxon>Actinomycetota</taxon>
        <taxon>Actinomycetes</taxon>
        <taxon>Streptosporangiales</taxon>
        <taxon>Nocardiopsidaceae</taxon>
        <taxon>Nocardiopsis</taxon>
    </lineage>
</organism>
<reference evidence="3 4" key="1">
    <citation type="submission" date="2023-07" db="EMBL/GenBank/DDBJ databases">
        <authorList>
            <person name="Girao M."/>
            <person name="Carvalho M.F."/>
        </authorList>
    </citation>
    <scope>NUCLEOTIDE SEQUENCE [LARGE SCALE GENOMIC DNA]</scope>
    <source>
        <strain evidence="3 4">66/93</strain>
    </source>
</reference>
<dbReference type="Proteomes" id="UP001348641">
    <property type="component" value="Unassembled WGS sequence"/>
</dbReference>
<feature type="region of interest" description="Disordered" evidence="1">
    <location>
        <begin position="130"/>
        <end position="154"/>
    </location>
</feature>
<evidence type="ECO:0000256" key="1">
    <source>
        <dbReference type="SAM" id="MobiDB-lite"/>
    </source>
</evidence>
<feature type="region of interest" description="Disordered" evidence="1">
    <location>
        <begin position="1"/>
        <end position="29"/>
    </location>
</feature>
<keyword evidence="2" id="KW-1133">Transmembrane helix</keyword>
<evidence type="ECO:0000313" key="3">
    <source>
        <dbReference type="EMBL" id="MEE2054407.1"/>
    </source>
</evidence>
<protein>
    <submittedName>
        <fullName evidence="3">DUF6153 family protein</fullName>
    </submittedName>
</protein>
<gene>
    <name evidence="3" type="ORF">Q8A49_28300</name>
</gene>
<feature type="transmembrane region" description="Helical" evidence="2">
    <location>
        <begin position="35"/>
        <end position="54"/>
    </location>
</feature>
<evidence type="ECO:0000256" key="2">
    <source>
        <dbReference type="SAM" id="Phobius"/>
    </source>
</evidence>